<dbReference type="SUPFAM" id="SSF46785">
    <property type="entry name" value="Winged helix' DNA-binding domain"/>
    <property type="match status" value="1"/>
</dbReference>
<keyword evidence="1" id="KW-0547">Nucleotide-binding</keyword>
<dbReference type="CDD" id="cd15491">
    <property type="entry name" value="selB_III"/>
    <property type="match status" value="1"/>
</dbReference>
<dbReference type="InterPro" id="IPR009001">
    <property type="entry name" value="Transl_elong_EF1A/Init_IF2_C"/>
</dbReference>
<proteinExistence type="predicted"/>
<feature type="non-terminal residue" evidence="4">
    <location>
        <position position="245"/>
    </location>
</feature>
<dbReference type="InterPro" id="IPR057335">
    <property type="entry name" value="Beta-barrel_SelB"/>
</dbReference>
<accession>X0YNU6</accession>
<reference evidence="4" key="1">
    <citation type="journal article" date="2014" name="Front. Microbiol.">
        <title>High frequency of phylogenetically diverse reductive dehalogenase-homologous genes in deep subseafloor sedimentary metagenomes.</title>
        <authorList>
            <person name="Kawai M."/>
            <person name="Futagami T."/>
            <person name="Toyoda A."/>
            <person name="Takaki Y."/>
            <person name="Nishi S."/>
            <person name="Hori S."/>
            <person name="Arai W."/>
            <person name="Tsubouchi T."/>
            <person name="Morono Y."/>
            <person name="Uchiyama I."/>
            <person name="Ito T."/>
            <person name="Fujiyama A."/>
            <person name="Inagaki F."/>
            <person name="Takami H."/>
        </authorList>
    </citation>
    <scope>NUCLEOTIDE SEQUENCE</scope>
    <source>
        <strain evidence="4">Expedition CK06-06</strain>
    </source>
</reference>
<organism evidence="4">
    <name type="scientific">marine sediment metagenome</name>
    <dbReference type="NCBI Taxonomy" id="412755"/>
    <lineage>
        <taxon>unclassified sequences</taxon>
        <taxon>metagenomes</taxon>
        <taxon>ecological metagenomes</taxon>
    </lineage>
</organism>
<dbReference type="Pfam" id="PF25461">
    <property type="entry name" value="Beta-barrel_SelB"/>
    <property type="match status" value="1"/>
</dbReference>
<evidence type="ECO:0000256" key="2">
    <source>
        <dbReference type="ARBA" id="ARBA00023134"/>
    </source>
</evidence>
<dbReference type="Gene3D" id="1.10.10.2770">
    <property type="match status" value="1"/>
</dbReference>
<dbReference type="EMBL" id="BARS01047286">
    <property type="protein sequence ID" value="GAG38401.1"/>
    <property type="molecule type" value="Genomic_DNA"/>
</dbReference>
<feature type="domain" description="Selenocysteine-specific elongation factor beta-barrel" evidence="3">
    <location>
        <begin position="1"/>
        <end position="74"/>
    </location>
</feature>
<keyword evidence="2" id="KW-0342">GTP-binding</keyword>
<name>X0YNU6_9ZZZZ</name>
<dbReference type="AlphaFoldDB" id="X0YNU6"/>
<dbReference type="InterPro" id="IPR036390">
    <property type="entry name" value="WH_DNA-bd_sf"/>
</dbReference>
<gene>
    <name evidence="4" type="ORF">S01H1_71050</name>
</gene>
<dbReference type="SUPFAM" id="SSF50465">
    <property type="entry name" value="EF-Tu/eEF-1alpha/eIF2-gamma C-terminal domain"/>
    <property type="match status" value="1"/>
</dbReference>
<evidence type="ECO:0000259" key="3">
    <source>
        <dbReference type="Pfam" id="PF25461"/>
    </source>
</evidence>
<evidence type="ECO:0000256" key="1">
    <source>
        <dbReference type="ARBA" id="ARBA00022741"/>
    </source>
</evidence>
<evidence type="ECO:0000313" key="4">
    <source>
        <dbReference type="EMBL" id="GAG38401.1"/>
    </source>
</evidence>
<comment type="caution">
    <text evidence="4">The sequence shown here is derived from an EMBL/GenBank/DDBJ whole genome shotgun (WGS) entry which is preliminary data.</text>
</comment>
<protein>
    <recommendedName>
        <fullName evidence="3">Selenocysteine-specific elongation factor beta-barrel domain-containing protein</fullName>
    </recommendedName>
</protein>
<sequence length="245" mass="27665">PLKNGTKIKFHTGTSEIVATVYLLQDNSIPADCECLVQVRLNEPVVAAPGDRFILRTLSPVQTIGGGMIVEALPEKLKRNHPQTIQDAQDRAQAVLAEKDFVEYCIRNAKDSAVTETELSIRTKILPERLKAIIAELVQQDKVLFLDSKLYIHTDTADNVQKQLLNIVSDFHHSKPESPGLTIEQFYEASQLKKDVFDSLLRLLISQGKLIERKHRLALSEHRETFSEDEQKLLQSVESLFADRP</sequence>
<feature type="non-terminal residue" evidence="4">
    <location>
        <position position="1"/>
    </location>
</feature>
<dbReference type="GO" id="GO:0005525">
    <property type="term" value="F:GTP binding"/>
    <property type="evidence" value="ECO:0007669"/>
    <property type="project" value="UniProtKB-KW"/>
</dbReference>